<protein>
    <recommendedName>
        <fullName evidence="4">UPF3 domain-containing protein</fullName>
    </recommendedName>
</protein>
<dbReference type="Pfam" id="PF03467">
    <property type="entry name" value="Smg4_UPF3"/>
    <property type="match status" value="1"/>
</dbReference>
<dbReference type="OMA" id="TIPRDDA"/>
<dbReference type="HOGENOM" id="CLU_856319_0_0_1"/>
<evidence type="ECO:0000256" key="1">
    <source>
        <dbReference type="ARBA" id="ARBA00004123"/>
    </source>
</evidence>
<dbReference type="Gene3D" id="3.30.70.330">
    <property type="match status" value="1"/>
</dbReference>
<dbReference type="GO" id="GO:0005730">
    <property type="term" value="C:nucleolus"/>
    <property type="evidence" value="ECO:0007669"/>
    <property type="project" value="TreeGrafter"/>
</dbReference>
<feature type="compositionally biased region" description="Low complexity" evidence="3">
    <location>
        <begin position="258"/>
        <end position="275"/>
    </location>
</feature>
<gene>
    <name evidence="5" type="ORF">OSTLU_32910</name>
</gene>
<keyword evidence="2" id="KW-0539">Nucleus</keyword>
<dbReference type="RefSeq" id="XP_001419270.1">
    <property type="nucleotide sequence ID" value="XM_001419233.1"/>
</dbReference>
<feature type="region of interest" description="Disordered" evidence="3">
    <location>
        <begin position="1"/>
        <end position="42"/>
    </location>
</feature>
<organism evidence="5 6">
    <name type="scientific">Ostreococcus lucimarinus (strain CCE9901)</name>
    <dbReference type="NCBI Taxonomy" id="436017"/>
    <lineage>
        <taxon>Eukaryota</taxon>
        <taxon>Viridiplantae</taxon>
        <taxon>Chlorophyta</taxon>
        <taxon>Mamiellophyceae</taxon>
        <taxon>Mamiellales</taxon>
        <taxon>Bathycoccaceae</taxon>
        <taxon>Ostreococcus</taxon>
    </lineage>
</organism>
<dbReference type="GO" id="GO:0045727">
    <property type="term" value="P:positive regulation of translation"/>
    <property type="evidence" value="ECO:0007669"/>
    <property type="project" value="TreeGrafter"/>
</dbReference>
<keyword evidence="6" id="KW-1185">Reference proteome</keyword>
<dbReference type="AlphaFoldDB" id="A4S0Y5"/>
<dbReference type="OrthoDB" id="10645475at2759"/>
<dbReference type="GO" id="GO:0005737">
    <property type="term" value="C:cytoplasm"/>
    <property type="evidence" value="ECO:0007669"/>
    <property type="project" value="TreeGrafter"/>
</dbReference>
<evidence type="ECO:0000256" key="2">
    <source>
        <dbReference type="ARBA" id="ARBA00023242"/>
    </source>
</evidence>
<dbReference type="KEGG" id="olu:OSTLU_32910"/>
<accession>A4S0Y5</accession>
<dbReference type="GO" id="GO:0000184">
    <property type="term" value="P:nuclear-transcribed mRNA catabolic process, nonsense-mediated decay"/>
    <property type="evidence" value="ECO:0007669"/>
    <property type="project" value="InterPro"/>
</dbReference>
<sequence length="325" mass="35437">MDAPARARRPGRGRGRGRPGRGRGRRGGTTIPRDDARETRERRKIVIRNLPATLAREALEEALRRDGFGALDETFEWWEYARGKARGGTGGATTTTTRRATTPSRFYATVRRGETVKALRERYDGATFRVRARDEEGRAIEGGGGEETRARVEYAPSQWTPREFGERYATAGETAPAENALEGTIEEDEDYLKFLGALEAKKKANGATTGAATPKNAESAPRKSTALLEFLWRQRAAAEREKGAGKKSSKKSSKKSGKASQSKTGAKTAAPAAPKTESKKKKKTKTPKPKQTAAPNPSARANESKKTPEIKIIKRASMPVPKAIS</sequence>
<evidence type="ECO:0000313" key="6">
    <source>
        <dbReference type="Proteomes" id="UP000001568"/>
    </source>
</evidence>
<feature type="compositionally biased region" description="Basic residues" evidence="3">
    <location>
        <begin position="278"/>
        <end position="288"/>
    </location>
</feature>
<dbReference type="PANTHER" id="PTHR13112">
    <property type="entry name" value="UPF3 REGULATOR OF NONSENSE TRANSCRIPTS-LIKE PROTEIN"/>
    <property type="match status" value="1"/>
</dbReference>
<evidence type="ECO:0000256" key="3">
    <source>
        <dbReference type="SAM" id="MobiDB-lite"/>
    </source>
</evidence>
<comment type="subcellular location">
    <subcellularLocation>
        <location evidence="1">Nucleus</location>
    </subcellularLocation>
</comment>
<dbReference type="GO" id="GO:0003729">
    <property type="term" value="F:mRNA binding"/>
    <property type="evidence" value="ECO:0007669"/>
    <property type="project" value="TreeGrafter"/>
</dbReference>
<feature type="compositionally biased region" description="Low complexity" evidence="3">
    <location>
        <begin position="205"/>
        <end position="217"/>
    </location>
</feature>
<feature type="region of interest" description="Disordered" evidence="3">
    <location>
        <begin position="237"/>
        <end position="325"/>
    </location>
</feature>
<reference evidence="5 6" key="1">
    <citation type="journal article" date="2007" name="Proc. Natl. Acad. Sci. U.S.A.">
        <title>The tiny eukaryote Ostreococcus provides genomic insights into the paradox of plankton speciation.</title>
        <authorList>
            <person name="Palenik B."/>
            <person name="Grimwood J."/>
            <person name="Aerts A."/>
            <person name="Rouze P."/>
            <person name="Salamov A."/>
            <person name="Putnam N."/>
            <person name="Dupont C."/>
            <person name="Jorgensen R."/>
            <person name="Derelle E."/>
            <person name="Rombauts S."/>
            <person name="Zhou K."/>
            <person name="Otillar R."/>
            <person name="Merchant S.S."/>
            <person name="Podell S."/>
            <person name="Gaasterland T."/>
            <person name="Napoli C."/>
            <person name="Gendler K."/>
            <person name="Manuell A."/>
            <person name="Tai V."/>
            <person name="Vallon O."/>
            <person name="Piganeau G."/>
            <person name="Jancek S."/>
            <person name="Heijde M."/>
            <person name="Jabbari K."/>
            <person name="Bowler C."/>
            <person name="Lohr M."/>
            <person name="Robbens S."/>
            <person name="Werner G."/>
            <person name="Dubchak I."/>
            <person name="Pazour G.J."/>
            <person name="Ren Q."/>
            <person name="Paulsen I."/>
            <person name="Delwiche C."/>
            <person name="Schmutz J."/>
            <person name="Rokhsar D."/>
            <person name="Van de Peer Y."/>
            <person name="Moreau H."/>
            <person name="Grigoriev I.V."/>
        </authorList>
    </citation>
    <scope>NUCLEOTIDE SEQUENCE [LARGE SCALE GENOMIC DNA]</scope>
    <source>
        <strain evidence="5 6">CCE9901</strain>
    </source>
</reference>
<dbReference type="STRING" id="436017.A4S0Y5"/>
<name>A4S0Y5_OSTLU</name>
<dbReference type="eggNOG" id="ENOG502R8RU">
    <property type="taxonomic scope" value="Eukaryota"/>
</dbReference>
<dbReference type="InterPro" id="IPR039722">
    <property type="entry name" value="Upf3"/>
</dbReference>
<feature type="compositionally biased region" description="Basic residues" evidence="3">
    <location>
        <begin position="1"/>
        <end position="26"/>
    </location>
</feature>
<feature type="compositionally biased region" description="Basic and acidic residues" evidence="3">
    <location>
        <begin position="302"/>
        <end position="312"/>
    </location>
</feature>
<proteinExistence type="predicted"/>
<feature type="region of interest" description="Disordered" evidence="3">
    <location>
        <begin position="204"/>
        <end position="223"/>
    </location>
</feature>
<dbReference type="InterPro" id="IPR012677">
    <property type="entry name" value="Nucleotide-bd_a/b_plait_sf"/>
</dbReference>
<feature type="domain" description="UPF3" evidence="4">
    <location>
        <begin position="41"/>
        <end position="235"/>
    </location>
</feature>
<feature type="compositionally biased region" description="Basic residues" evidence="3">
    <location>
        <begin position="245"/>
        <end position="257"/>
    </location>
</feature>
<dbReference type="Gramene" id="ABO97563">
    <property type="protein sequence ID" value="ABO97563"/>
    <property type="gene ID" value="OSTLU_32910"/>
</dbReference>
<evidence type="ECO:0000259" key="4">
    <source>
        <dbReference type="Pfam" id="PF03467"/>
    </source>
</evidence>
<dbReference type="EMBL" id="CP000588">
    <property type="protein sequence ID" value="ABO97563.1"/>
    <property type="molecule type" value="Genomic_DNA"/>
</dbReference>
<dbReference type="PANTHER" id="PTHR13112:SF0">
    <property type="entry name" value="FI21285P1"/>
    <property type="match status" value="1"/>
</dbReference>
<dbReference type="GeneID" id="5003393"/>
<feature type="compositionally biased region" description="Basic and acidic residues" evidence="3">
    <location>
        <begin position="32"/>
        <end position="41"/>
    </location>
</feature>
<dbReference type="InterPro" id="IPR005120">
    <property type="entry name" value="UPF3_dom"/>
</dbReference>
<dbReference type="Proteomes" id="UP000001568">
    <property type="component" value="Chromosome 8"/>
</dbReference>
<evidence type="ECO:0000313" key="5">
    <source>
        <dbReference type="EMBL" id="ABO97563.1"/>
    </source>
</evidence>